<feature type="domain" description="Magnesium-protoporphyrin IX methyltransferase C-terminal" evidence="3">
    <location>
        <begin position="129"/>
        <end position="225"/>
    </location>
</feature>
<dbReference type="NCBIfam" id="TIGR02021">
    <property type="entry name" value="BchM-ChlM"/>
    <property type="match status" value="1"/>
</dbReference>
<protein>
    <recommendedName>
        <fullName evidence="1">Magnesium protoporphyrin IX methyltransferase</fullName>
        <ecNumber evidence="1">2.1.1.11</ecNumber>
    </recommendedName>
</protein>
<dbReference type="EnsemblBacteria" id="ABY35794">
    <property type="protein sequence ID" value="ABY35794"/>
    <property type="gene ID" value="Caur_2588"/>
</dbReference>
<dbReference type="GO" id="GO:0008168">
    <property type="term" value="F:methyltransferase activity"/>
    <property type="evidence" value="ECO:0000318"/>
    <property type="project" value="GO_Central"/>
</dbReference>
<dbReference type="HOGENOM" id="CLU_066342_1_0_0"/>
<sequence>MLELSQHKAQLRDYFNGLGFERWSAIYGNAPLSLVRQSIRDGHKRMLAIADSWLDDQPPPTTALDVGCGVGLFSLMLARRGYRVRAADIAPQMVAATAQAVAEAGLSDRVECIEADIESLREPAQLVACFDVLIHYPQPAFGQLCTHLAKLTEHTLLLTYAPYSTLLAALHRIGGWFPHSQRRTEIQMIRDHEVAAMLSQSGLQVRRVQPIRSRFYHVTLIEAVRLVS</sequence>
<keyword evidence="4" id="KW-0489">Methyltransferase</keyword>
<keyword evidence="5" id="KW-1185">Reference proteome</keyword>
<dbReference type="STRING" id="324602.Caur_2588"/>
<dbReference type="GO" id="GO:0046406">
    <property type="term" value="F:magnesium protoporphyrin IX methyltransferase activity"/>
    <property type="evidence" value="ECO:0007669"/>
    <property type="project" value="UniProtKB-UniRule"/>
</dbReference>
<name>A9WIR7_CHLAA</name>
<evidence type="ECO:0000259" key="2">
    <source>
        <dbReference type="Pfam" id="PF03848"/>
    </source>
</evidence>
<reference evidence="5" key="1">
    <citation type="journal article" date="2011" name="BMC Genomics">
        <title>Complete genome sequence of the filamentous anoxygenic phototrophic bacterium Chloroflexus aurantiacus.</title>
        <authorList>
            <person name="Tang K.H."/>
            <person name="Barry K."/>
            <person name="Chertkov O."/>
            <person name="Dalin E."/>
            <person name="Han C.S."/>
            <person name="Hauser L.J."/>
            <person name="Honchak B.M."/>
            <person name="Karbach L.E."/>
            <person name="Land M.L."/>
            <person name="Lapidus A."/>
            <person name="Larimer F.W."/>
            <person name="Mikhailova N."/>
            <person name="Pitluck S."/>
            <person name="Pierson B.K."/>
            <person name="Blankenship R.E."/>
        </authorList>
    </citation>
    <scope>NUCLEOTIDE SEQUENCE [LARGE SCALE GENOMIC DNA]</scope>
    <source>
        <strain evidence="5">ATCC 29366 / DSM 635 / J-10-fl</strain>
    </source>
</reference>
<dbReference type="CDD" id="cd02440">
    <property type="entry name" value="AdoMet_MTases"/>
    <property type="match status" value="1"/>
</dbReference>
<dbReference type="PROSITE" id="PS51556">
    <property type="entry name" value="SAM_MT_MG_PIX"/>
    <property type="match status" value="1"/>
</dbReference>
<proteinExistence type="predicted"/>
<gene>
    <name evidence="4" type="ordered locus">Caur_2588</name>
</gene>
<keyword evidence="4" id="KW-0808">Transferase</keyword>
<dbReference type="InterPro" id="IPR010940">
    <property type="entry name" value="Mg_prot_MeTrfase_C"/>
</dbReference>
<feature type="domain" description="Tellurite resistance methyltransferase TehB-like" evidence="2">
    <location>
        <begin position="60"/>
        <end position="118"/>
    </location>
</feature>
<dbReference type="RefSeq" id="WP_012258447.1">
    <property type="nucleotide sequence ID" value="NC_010175.1"/>
</dbReference>
<evidence type="ECO:0000313" key="5">
    <source>
        <dbReference type="Proteomes" id="UP000002008"/>
    </source>
</evidence>
<evidence type="ECO:0000259" key="3">
    <source>
        <dbReference type="Pfam" id="PF07109"/>
    </source>
</evidence>
<dbReference type="PATRIC" id="fig|324602.8.peg.2916"/>
<dbReference type="EC" id="2.1.1.11" evidence="1"/>
<dbReference type="EMBL" id="CP000909">
    <property type="protein sequence ID" value="ABY35794.1"/>
    <property type="molecule type" value="Genomic_DNA"/>
</dbReference>
<dbReference type="GO" id="GO:0032259">
    <property type="term" value="P:methylation"/>
    <property type="evidence" value="ECO:0007669"/>
    <property type="project" value="UniProtKB-KW"/>
</dbReference>
<dbReference type="KEGG" id="cau:Caur_2588"/>
<dbReference type="Pfam" id="PF03848">
    <property type="entry name" value="TehB"/>
    <property type="match status" value="1"/>
</dbReference>
<dbReference type="InterPro" id="IPR029063">
    <property type="entry name" value="SAM-dependent_MTases_sf"/>
</dbReference>
<evidence type="ECO:0000313" key="4">
    <source>
        <dbReference type="EMBL" id="ABY35794.1"/>
    </source>
</evidence>
<accession>A9WIR7</accession>
<dbReference type="InterPro" id="IPR010251">
    <property type="entry name" value="Mg_prot_MeTrfase"/>
</dbReference>
<dbReference type="Proteomes" id="UP000002008">
    <property type="component" value="Chromosome"/>
</dbReference>
<dbReference type="PANTHER" id="PTHR43861">
    <property type="entry name" value="TRANS-ACONITATE 2-METHYLTRANSFERASE-RELATED"/>
    <property type="match status" value="1"/>
</dbReference>
<dbReference type="AlphaFoldDB" id="A9WIR7"/>
<dbReference type="InParanoid" id="A9WIR7"/>
<dbReference type="SUPFAM" id="SSF53335">
    <property type="entry name" value="S-adenosyl-L-methionine-dependent methyltransferases"/>
    <property type="match status" value="1"/>
</dbReference>
<dbReference type="GO" id="GO:0015995">
    <property type="term" value="P:chlorophyll biosynthetic process"/>
    <property type="evidence" value="ECO:0007669"/>
    <property type="project" value="UniProtKB-UniRule"/>
</dbReference>
<dbReference type="Pfam" id="PF07109">
    <property type="entry name" value="Mg-por_mtran_C"/>
    <property type="match status" value="1"/>
</dbReference>
<dbReference type="InterPro" id="IPR015985">
    <property type="entry name" value="TehB-like_dom"/>
</dbReference>
<evidence type="ECO:0000256" key="1">
    <source>
        <dbReference type="NCBIfam" id="TIGR02021"/>
    </source>
</evidence>
<dbReference type="eggNOG" id="COG2227">
    <property type="taxonomic scope" value="Bacteria"/>
</dbReference>
<organism evidence="4 5">
    <name type="scientific">Chloroflexus aurantiacus (strain ATCC 29366 / DSM 635 / J-10-fl)</name>
    <dbReference type="NCBI Taxonomy" id="324602"/>
    <lineage>
        <taxon>Bacteria</taxon>
        <taxon>Bacillati</taxon>
        <taxon>Chloroflexota</taxon>
        <taxon>Chloroflexia</taxon>
        <taxon>Chloroflexales</taxon>
        <taxon>Chloroflexineae</taxon>
        <taxon>Chloroflexaceae</taxon>
        <taxon>Chloroflexus</taxon>
    </lineage>
</organism>
<dbReference type="Gene3D" id="3.40.50.150">
    <property type="entry name" value="Vaccinia Virus protein VP39"/>
    <property type="match status" value="1"/>
</dbReference>